<dbReference type="InterPro" id="IPR046342">
    <property type="entry name" value="CBS_dom_sf"/>
</dbReference>
<evidence type="ECO:0000256" key="2">
    <source>
        <dbReference type="PROSITE-ProRule" id="PRU00703"/>
    </source>
</evidence>
<dbReference type="SMART" id="SM00116">
    <property type="entry name" value="CBS"/>
    <property type="match status" value="2"/>
</dbReference>
<evidence type="ECO:0000256" key="1">
    <source>
        <dbReference type="ARBA" id="ARBA00023122"/>
    </source>
</evidence>
<reference evidence="4 5" key="1">
    <citation type="submission" date="2018-03" db="EMBL/GenBank/DDBJ databases">
        <title>The draft genome of Mesorhizobium soli JCM 19897.</title>
        <authorList>
            <person name="Li L."/>
            <person name="Liu L."/>
            <person name="Liang L."/>
            <person name="Wang T."/>
            <person name="Zhang X."/>
        </authorList>
    </citation>
    <scope>NUCLEOTIDE SEQUENCE [LARGE SCALE GENOMIC DNA]</scope>
    <source>
        <strain evidence="4 5">JCM 19897</strain>
    </source>
</reference>
<feature type="domain" description="CBS" evidence="3">
    <location>
        <begin position="8"/>
        <end position="68"/>
    </location>
</feature>
<accession>A0A2P7SNW1</accession>
<dbReference type="RefSeq" id="WP_106722424.1">
    <property type="nucleotide sequence ID" value="NZ_PXYL01000001.1"/>
</dbReference>
<gene>
    <name evidence="4" type="ORF">C7I85_02870</name>
</gene>
<comment type="caution">
    <text evidence="4">The sequence shown here is derived from an EMBL/GenBank/DDBJ whole genome shotgun (WGS) entry which is preliminary data.</text>
</comment>
<proteinExistence type="predicted"/>
<dbReference type="InterPro" id="IPR044725">
    <property type="entry name" value="CBSX3_CBS_dom"/>
</dbReference>
<protein>
    <submittedName>
        <fullName evidence="4">Inosine-5-monophosphate dehydrogenase</fullName>
    </submittedName>
</protein>
<feature type="domain" description="CBS" evidence="3">
    <location>
        <begin position="76"/>
        <end position="131"/>
    </location>
</feature>
<dbReference type="InterPro" id="IPR051257">
    <property type="entry name" value="Diverse_CBS-Domain"/>
</dbReference>
<evidence type="ECO:0000313" key="4">
    <source>
        <dbReference type="EMBL" id="PSJ64065.1"/>
    </source>
</evidence>
<evidence type="ECO:0000313" key="5">
    <source>
        <dbReference type="Proteomes" id="UP000240653"/>
    </source>
</evidence>
<dbReference type="PANTHER" id="PTHR43080:SF2">
    <property type="entry name" value="CBS DOMAIN-CONTAINING PROTEIN"/>
    <property type="match status" value="1"/>
</dbReference>
<dbReference type="InterPro" id="IPR000644">
    <property type="entry name" value="CBS_dom"/>
</dbReference>
<dbReference type="Proteomes" id="UP000240653">
    <property type="component" value="Unassembled WGS sequence"/>
</dbReference>
<dbReference type="AlphaFoldDB" id="A0A2P7SNW1"/>
<dbReference type="PANTHER" id="PTHR43080">
    <property type="entry name" value="CBS DOMAIN-CONTAINING PROTEIN CBSX3, MITOCHONDRIAL"/>
    <property type="match status" value="1"/>
</dbReference>
<sequence>MTVKSILDAKGHDVVTFGPNEKLADAIKLLVEHRIGALVITNGDRKIVGILSERDVVRVLAKDGAAALEQSVRAVMTPKVNICNESHTVNEIMEIMTRGRFRHLPVEKDGRLDGIISIGDVVKRRIEDVEREAEEIKAYIATA</sequence>
<evidence type="ECO:0000259" key="3">
    <source>
        <dbReference type="PROSITE" id="PS51371"/>
    </source>
</evidence>
<dbReference type="CDD" id="cd04623">
    <property type="entry name" value="CBS_pair_bac_euk"/>
    <property type="match status" value="1"/>
</dbReference>
<dbReference type="PROSITE" id="PS51371">
    <property type="entry name" value="CBS"/>
    <property type="match status" value="2"/>
</dbReference>
<dbReference type="Pfam" id="PF00571">
    <property type="entry name" value="CBS"/>
    <property type="match status" value="2"/>
</dbReference>
<keyword evidence="1 2" id="KW-0129">CBS domain</keyword>
<keyword evidence="5" id="KW-1185">Reference proteome</keyword>
<name>A0A2P7SNW1_9HYPH</name>
<dbReference type="Gene3D" id="3.10.580.10">
    <property type="entry name" value="CBS-domain"/>
    <property type="match status" value="1"/>
</dbReference>
<dbReference type="OrthoDB" id="9807125at2"/>
<dbReference type="EMBL" id="PXYL01000001">
    <property type="protein sequence ID" value="PSJ64065.1"/>
    <property type="molecule type" value="Genomic_DNA"/>
</dbReference>
<dbReference type="SUPFAM" id="SSF54631">
    <property type="entry name" value="CBS-domain pair"/>
    <property type="match status" value="1"/>
</dbReference>
<organism evidence="4 5">
    <name type="scientific">Pseudaminobacter soli</name>
    <name type="common">ex Li et al. 2025</name>
    <dbReference type="NCBI Taxonomy" id="1295366"/>
    <lineage>
        <taxon>Bacteria</taxon>
        <taxon>Pseudomonadati</taxon>
        <taxon>Pseudomonadota</taxon>
        <taxon>Alphaproteobacteria</taxon>
        <taxon>Hyphomicrobiales</taxon>
        <taxon>Phyllobacteriaceae</taxon>
        <taxon>Pseudaminobacter</taxon>
    </lineage>
</organism>